<feature type="transmembrane region" description="Helical" evidence="2">
    <location>
        <begin position="87"/>
        <end position="105"/>
    </location>
</feature>
<dbReference type="InterPro" id="IPR047928">
    <property type="entry name" value="Perm_prefix_1"/>
</dbReference>
<organism evidence="4 5">
    <name type="scientific">Paraclostridium bifermentans</name>
    <name type="common">Clostridium bifermentans</name>
    <dbReference type="NCBI Taxonomy" id="1490"/>
    <lineage>
        <taxon>Bacteria</taxon>
        <taxon>Bacillati</taxon>
        <taxon>Bacillota</taxon>
        <taxon>Clostridia</taxon>
        <taxon>Peptostreptococcales</taxon>
        <taxon>Peptostreptococcaceae</taxon>
        <taxon>Paraclostridium</taxon>
    </lineage>
</organism>
<dbReference type="EMBL" id="CP032452">
    <property type="protein sequence ID" value="QEZ68349.1"/>
    <property type="molecule type" value="Genomic_DNA"/>
</dbReference>
<proteinExistence type="predicted"/>
<sequence length="251" mass="29245">MKIIDEYLKSLYKNDKSKEVKELKEELREHLITSTNEFIDNGYSEEDAQREAINQFDGGTEMLKDLHKSLKESKKDNEKLNKRMINIFKNTAIVALIVCLAMMVFRARINDKINYIQDIIDLKLDIIVSEKDLYNPKTYEKEFNDLLNTKEFNDVRYLEIYTSGNEKVLYKHTEKNIKKEELINIGGNTMGLTSKGERGGFNVGIDYTLLSTIHIIFGCSFYIGTASAIIYIALLIKFKYAFRKKLIYREV</sequence>
<evidence type="ECO:0000313" key="5">
    <source>
        <dbReference type="Proteomes" id="UP000326961"/>
    </source>
</evidence>
<evidence type="ECO:0000256" key="1">
    <source>
        <dbReference type="SAM" id="Coils"/>
    </source>
</evidence>
<dbReference type="RefSeq" id="WP_150885738.1">
    <property type="nucleotide sequence ID" value="NZ_CP032452.1"/>
</dbReference>
<accession>A0A5P3XBQ1</accession>
<keyword evidence="2" id="KW-0812">Transmembrane</keyword>
<dbReference type="EMBL" id="CP032452">
    <property type="protein sequence ID" value="QEZ67900.1"/>
    <property type="molecule type" value="Genomic_DNA"/>
</dbReference>
<feature type="coiled-coil region" evidence="1">
    <location>
        <begin position="63"/>
        <end position="90"/>
    </location>
</feature>
<reference evidence="4 5" key="1">
    <citation type="submission" date="2018-09" db="EMBL/GenBank/DDBJ databases">
        <title>A clostridial neurotoxin that targets Anopheles mosquitoes.</title>
        <authorList>
            <person name="Contreras E."/>
            <person name="Masuyer G."/>
            <person name="Qureshi N."/>
            <person name="Chawla S."/>
            <person name="Lim H.L."/>
            <person name="Chen J."/>
            <person name="Stenmark P."/>
            <person name="Gill S."/>
        </authorList>
    </citation>
    <scope>NUCLEOTIDE SEQUENCE [LARGE SCALE GENOMIC DNA]</scope>
    <source>
        <strain evidence="4 5">Cbm</strain>
    </source>
</reference>
<protein>
    <submittedName>
        <fullName evidence="4">Uncharacterized protein</fullName>
    </submittedName>
</protein>
<feature type="transmembrane region" description="Helical" evidence="2">
    <location>
        <begin position="213"/>
        <end position="236"/>
    </location>
</feature>
<dbReference type="AlphaFoldDB" id="A0A5P3XBQ1"/>
<dbReference type="Proteomes" id="UP000326961">
    <property type="component" value="Chromosome"/>
</dbReference>
<gene>
    <name evidence="3" type="ORF">D4A35_02740</name>
    <name evidence="4" type="ORF">D4A35_05105</name>
</gene>
<name>A0A5P3XBQ1_PARBF</name>
<evidence type="ECO:0000313" key="3">
    <source>
        <dbReference type="EMBL" id="QEZ67900.1"/>
    </source>
</evidence>
<dbReference type="NCBIfam" id="NF038403">
    <property type="entry name" value="perm_prefix_1"/>
    <property type="match status" value="1"/>
</dbReference>
<keyword evidence="2" id="KW-0472">Membrane</keyword>
<keyword evidence="1" id="KW-0175">Coiled coil</keyword>
<evidence type="ECO:0000256" key="2">
    <source>
        <dbReference type="SAM" id="Phobius"/>
    </source>
</evidence>
<evidence type="ECO:0000313" key="4">
    <source>
        <dbReference type="EMBL" id="QEZ68349.1"/>
    </source>
</evidence>
<keyword evidence="2" id="KW-1133">Transmembrane helix</keyword>